<gene>
    <name evidence="12" type="ORF">WICMUC_003048</name>
</gene>
<feature type="transmembrane region" description="Helical" evidence="10">
    <location>
        <begin position="469"/>
        <end position="490"/>
    </location>
</feature>
<comment type="subcellular location">
    <subcellularLocation>
        <location evidence="1 10">Vacuole membrane</location>
        <topology evidence="1 10">Multi-pass membrane protein</topology>
    </subcellularLocation>
</comment>
<feature type="transmembrane region" description="Helical" evidence="10">
    <location>
        <begin position="530"/>
        <end position="552"/>
    </location>
</feature>
<feature type="transmembrane region" description="Helical" evidence="10">
    <location>
        <begin position="437"/>
        <end position="457"/>
    </location>
</feature>
<dbReference type="EMBL" id="JAEUBF010000796">
    <property type="protein sequence ID" value="KAH3674845.1"/>
    <property type="molecule type" value="Genomic_DNA"/>
</dbReference>
<evidence type="ECO:0000256" key="2">
    <source>
        <dbReference type="ARBA" id="ARBA00006978"/>
    </source>
</evidence>
<dbReference type="Gene3D" id="1.20.1250.20">
    <property type="entry name" value="MFS general substrate transporter like domains"/>
    <property type="match status" value="1"/>
</dbReference>
<keyword evidence="4 10" id="KW-0926">Vacuole</keyword>
<dbReference type="InterPro" id="IPR044738">
    <property type="entry name" value="Atg22"/>
</dbReference>
<comment type="caution">
    <text evidence="12">The sequence shown here is derived from an EMBL/GenBank/DDBJ whole genome shotgun (WGS) entry which is preliminary data.</text>
</comment>
<evidence type="ECO:0000256" key="5">
    <source>
        <dbReference type="ARBA" id="ARBA00022692"/>
    </source>
</evidence>
<dbReference type="SUPFAM" id="SSF103473">
    <property type="entry name" value="MFS general substrate transporter"/>
    <property type="match status" value="1"/>
</dbReference>
<feature type="transmembrane region" description="Helical" evidence="10">
    <location>
        <begin position="198"/>
        <end position="216"/>
    </location>
</feature>
<sequence length="571" mass="63657">MGLFSFFTKRDNSLPNNQDSDDELLLPNNQENDDDDEQQQHEQQQIEDFSQKDYTTNSELFGWYLYSWAAEPFVVSAMSTYVPILLEQFARENGVRLDDHSMPCIQPSDPGITPSPLLPPPTTNTTMAIDATRSLAKLFARDIQAEQETVKCVLYVLGSYIDTSSYALYTFSFSVLVQTLTVISMSGAADRGHYRKHLLITFGVIGALATISFKLITSAKYYLASILAIVAISSFGAVNVCGNAFLPILISNSKEIKNENDSLRKSNLITKISGVGAASGYISALIVQILSMLIVLKTGSSTSSIQYAIFFVGVWWLVFQIPLTYLLKSRPGPPLSINKNEHYFVQYIKYGWKALFASIKHASNLRDVLIYLFGWFIISDSVTTMNSAAILFAKTELQMTTPKLVIIGILSVISAILGSIIIPQLQSYYKVSPKTSLIAIIVWASIIPFYGILGFFFKQIGLKHVFEMYILAIWYGVSMGGLATVSRSLFSLLIPKGKESTFFSLFSVTDKGSSVIGPTVTALITDKTHNIRYCFFFLWFLLIIAIPVYSLLDVERGNKEARELEHVEDLE</sequence>
<dbReference type="InterPro" id="IPR036259">
    <property type="entry name" value="MFS_trans_sf"/>
</dbReference>
<organism evidence="12 13">
    <name type="scientific">Wickerhamomyces mucosus</name>
    <dbReference type="NCBI Taxonomy" id="1378264"/>
    <lineage>
        <taxon>Eukaryota</taxon>
        <taxon>Fungi</taxon>
        <taxon>Dikarya</taxon>
        <taxon>Ascomycota</taxon>
        <taxon>Saccharomycotina</taxon>
        <taxon>Saccharomycetes</taxon>
        <taxon>Phaffomycetales</taxon>
        <taxon>Wickerhamomycetaceae</taxon>
        <taxon>Wickerhamomyces</taxon>
    </lineage>
</organism>
<evidence type="ECO:0000313" key="13">
    <source>
        <dbReference type="Proteomes" id="UP000769528"/>
    </source>
</evidence>
<dbReference type="CDD" id="cd17483">
    <property type="entry name" value="MFS_Atg22_like"/>
    <property type="match status" value="1"/>
</dbReference>
<dbReference type="AlphaFoldDB" id="A0A9P8PNN4"/>
<dbReference type="OrthoDB" id="42657at2759"/>
<dbReference type="Proteomes" id="UP000769528">
    <property type="component" value="Unassembled WGS sequence"/>
</dbReference>
<keyword evidence="5 10" id="KW-0812">Transmembrane</keyword>
<keyword evidence="7 10" id="KW-1133">Transmembrane helix</keyword>
<name>A0A9P8PNN4_9ASCO</name>
<feature type="transmembrane region" description="Helical" evidence="10">
    <location>
        <begin position="404"/>
        <end position="425"/>
    </location>
</feature>
<dbReference type="Pfam" id="PF11700">
    <property type="entry name" value="ATG22"/>
    <property type="match status" value="1"/>
</dbReference>
<feature type="transmembrane region" description="Helical" evidence="10">
    <location>
        <begin position="222"/>
        <end position="251"/>
    </location>
</feature>
<dbReference type="GO" id="GO:0005774">
    <property type="term" value="C:vacuolar membrane"/>
    <property type="evidence" value="ECO:0007669"/>
    <property type="project" value="UniProtKB-SubCell"/>
</dbReference>
<feature type="transmembrane region" description="Helical" evidence="10">
    <location>
        <begin position="166"/>
        <end position="186"/>
    </location>
</feature>
<keyword evidence="6 10" id="KW-0029">Amino-acid transport</keyword>
<comment type="function">
    <text evidence="10">Vacuolar effluxer which mediate the efflux of amino acids resulting from autophagic degradation. The release of autophagic amino acids allows the maintenance of protein synthesis and viability during nitrogen starvation.</text>
</comment>
<dbReference type="GO" id="GO:0006914">
    <property type="term" value="P:autophagy"/>
    <property type="evidence" value="ECO:0007669"/>
    <property type="project" value="UniProtKB-KW"/>
</dbReference>
<keyword evidence="9 10" id="KW-0472">Membrane</keyword>
<accession>A0A9P8PNN4</accession>
<dbReference type="GO" id="GO:0032974">
    <property type="term" value="P:amino acid transmembrane export from vacuole"/>
    <property type="evidence" value="ECO:0007669"/>
    <property type="project" value="InterPro"/>
</dbReference>
<evidence type="ECO:0000313" key="12">
    <source>
        <dbReference type="EMBL" id="KAH3674845.1"/>
    </source>
</evidence>
<evidence type="ECO:0000256" key="4">
    <source>
        <dbReference type="ARBA" id="ARBA00022554"/>
    </source>
</evidence>
<proteinExistence type="inferred from homology"/>
<dbReference type="InterPro" id="IPR024671">
    <property type="entry name" value="Atg22-like"/>
</dbReference>
<keyword evidence="3 10" id="KW-0813">Transport</keyword>
<evidence type="ECO:0000256" key="9">
    <source>
        <dbReference type="ARBA" id="ARBA00023136"/>
    </source>
</evidence>
<feature type="transmembrane region" description="Helical" evidence="10">
    <location>
        <begin position="368"/>
        <end position="392"/>
    </location>
</feature>
<dbReference type="InterPro" id="IPR050495">
    <property type="entry name" value="ATG22/LtaA_families"/>
</dbReference>
<dbReference type="PANTHER" id="PTHR23519">
    <property type="entry name" value="AUTOPHAGY-RELATED PROTEIN 22"/>
    <property type="match status" value="1"/>
</dbReference>
<evidence type="ECO:0000256" key="7">
    <source>
        <dbReference type="ARBA" id="ARBA00022989"/>
    </source>
</evidence>
<evidence type="ECO:0000256" key="10">
    <source>
        <dbReference type="RuleBase" id="RU363073"/>
    </source>
</evidence>
<keyword evidence="8 10" id="KW-0072">Autophagy</keyword>
<feature type="transmembrane region" description="Helical" evidence="10">
    <location>
        <begin position="307"/>
        <end position="327"/>
    </location>
</feature>
<evidence type="ECO:0000256" key="1">
    <source>
        <dbReference type="ARBA" id="ARBA00004128"/>
    </source>
</evidence>
<evidence type="ECO:0000256" key="6">
    <source>
        <dbReference type="ARBA" id="ARBA00022970"/>
    </source>
</evidence>
<feature type="transmembrane region" description="Helical" evidence="10">
    <location>
        <begin position="272"/>
        <end position="295"/>
    </location>
</feature>
<evidence type="ECO:0000256" key="11">
    <source>
        <dbReference type="SAM" id="MobiDB-lite"/>
    </source>
</evidence>
<reference evidence="12" key="2">
    <citation type="submission" date="2021-01" db="EMBL/GenBank/DDBJ databases">
        <authorList>
            <person name="Schikora-Tamarit M.A."/>
        </authorList>
    </citation>
    <scope>NUCLEOTIDE SEQUENCE</scope>
    <source>
        <strain evidence="12">CBS6341</strain>
    </source>
</reference>
<evidence type="ECO:0000256" key="8">
    <source>
        <dbReference type="ARBA" id="ARBA00023006"/>
    </source>
</evidence>
<reference evidence="12" key="1">
    <citation type="journal article" date="2021" name="Open Biol.">
        <title>Shared evolutionary footprints suggest mitochondrial oxidative damage underlies multiple complex I losses in fungi.</title>
        <authorList>
            <person name="Schikora-Tamarit M.A."/>
            <person name="Marcet-Houben M."/>
            <person name="Nosek J."/>
            <person name="Gabaldon T."/>
        </authorList>
    </citation>
    <scope>NUCLEOTIDE SEQUENCE</scope>
    <source>
        <strain evidence="12">CBS6341</strain>
    </source>
</reference>
<keyword evidence="13" id="KW-1185">Reference proteome</keyword>
<feature type="region of interest" description="Disordered" evidence="11">
    <location>
        <begin position="10"/>
        <end position="51"/>
    </location>
</feature>
<dbReference type="PANTHER" id="PTHR23519:SF1">
    <property type="entry name" value="AUTOPHAGY-RELATED PROTEIN 22"/>
    <property type="match status" value="1"/>
</dbReference>
<evidence type="ECO:0000256" key="3">
    <source>
        <dbReference type="ARBA" id="ARBA00022448"/>
    </source>
</evidence>
<comment type="similarity">
    <text evidence="2 10">Belongs to the ATG22 family.</text>
</comment>
<protein>
    <recommendedName>
        <fullName evidence="10">Autophagy-related protein</fullName>
    </recommendedName>
</protein>